<dbReference type="InterPro" id="IPR000340">
    <property type="entry name" value="Dual-sp_phosphatase_cat-dom"/>
</dbReference>
<name>A0A401PNY0_SCYTO</name>
<evidence type="ECO:0000256" key="10">
    <source>
        <dbReference type="ARBA" id="ARBA00076572"/>
    </source>
</evidence>
<dbReference type="Pfam" id="PF00782">
    <property type="entry name" value="DSPc"/>
    <property type="match status" value="1"/>
</dbReference>
<evidence type="ECO:0000256" key="1">
    <source>
        <dbReference type="ARBA" id="ARBA00004123"/>
    </source>
</evidence>
<evidence type="ECO:0000256" key="8">
    <source>
        <dbReference type="ARBA" id="ARBA00065987"/>
    </source>
</evidence>
<dbReference type="PANTHER" id="PTHR10367:SF9">
    <property type="entry name" value="DUAL-SPECIFICITY PHOSPHATASE 11 (RNA_RNP COMPLEX 1-INTERACTING)"/>
    <property type="match status" value="1"/>
</dbReference>
<comment type="similarity">
    <text evidence="2">Belongs to the protein-tyrosine phosphatase family. Non-receptor class dual specificity subfamily.</text>
</comment>
<dbReference type="PROSITE" id="PS00383">
    <property type="entry name" value="TYR_PHOSPHATASE_1"/>
    <property type="match status" value="1"/>
</dbReference>
<feature type="domain" description="Tyrosine specific protein phosphatases" evidence="13">
    <location>
        <begin position="137"/>
        <end position="206"/>
    </location>
</feature>
<evidence type="ECO:0000259" key="13">
    <source>
        <dbReference type="PROSITE" id="PS50056"/>
    </source>
</evidence>
<dbReference type="SUPFAM" id="SSF52799">
    <property type="entry name" value="(Phosphotyrosine protein) phosphatases II"/>
    <property type="match status" value="1"/>
</dbReference>
<keyword evidence="5" id="KW-0904">Protein phosphatase</keyword>
<dbReference type="OMA" id="NTFKYYD"/>
<dbReference type="InterPro" id="IPR029021">
    <property type="entry name" value="Prot-tyrosine_phosphatase-like"/>
</dbReference>
<dbReference type="InterPro" id="IPR000387">
    <property type="entry name" value="Tyr_Pase_dom"/>
</dbReference>
<accession>A0A401PNY0</accession>
<comment type="function">
    <text evidence="7">Possesses RNA 5'-triphosphatase and diphosphatase activities, but displays a poor protein-tyrosine phosphatase activity. In addition, has phosphatase activity with ATP, ADP and O-methylfluorescein phosphate (in vitro). Binds to RNA. May participate in nuclear mRNA metabolism.</text>
</comment>
<dbReference type="FunFam" id="3.90.190.10:FF:000064">
    <property type="entry name" value="RNA/RNP complex-1-interacting phosphatase homolog"/>
    <property type="match status" value="1"/>
</dbReference>
<evidence type="ECO:0000313" key="15">
    <source>
        <dbReference type="Proteomes" id="UP000288216"/>
    </source>
</evidence>
<dbReference type="EMBL" id="BFAA01017375">
    <property type="protein sequence ID" value="GCB74819.1"/>
    <property type="molecule type" value="Genomic_DNA"/>
</dbReference>
<evidence type="ECO:0000256" key="7">
    <source>
        <dbReference type="ARBA" id="ARBA00054725"/>
    </source>
</evidence>
<evidence type="ECO:0000256" key="4">
    <source>
        <dbReference type="ARBA" id="ARBA00022884"/>
    </source>
</evidence>
<comment type="subcellular location">
    <subcellularLocation>
        <location evidence="1">Nucleus</location>
    </subcellularLocation>
</comment>
<evidence type="ECO:0000256" key="3">
    <source>
        <dbReference type="ARBA" id="ARBA00022801"/>
    </source>
</evidence>
<keyword evidence="3" id="KW-0378">Hydrolase</keyword>
<dbReference type="PROSITE" id="PS50056">
    <property type="entry name" value="TYR_PHOSPHATASE_2"/>
    <property type="match status" value="1"/>
</dbReference>
<dbReference type="AlphaFoldDB" id="A0A401PNY0"/>
<dbReference type="PROSITE" id="PS50054">
    <property type="entry name" value="TYR_PHOSPHATASE_DUAL"/>
    <property type="match status" value="1"/>
</dbReference>
<evidence type="ECO:0000256" key="11">
    <source>
        <dbReference type="ARBA" id="ARBA00080235"/>
    </source>
</evidence>
<dbReference type="GO" id="GO:0004651">
    <property type="term" value="F:polynucleotide 5'-phosphatase activity"/>
    <property type="evidence" value="ECO:0007669"/>
    <property type="project" value="TreeGrafter"/>
</dbReference>
<evidence type="ECO:0000256" key="5">
    <source>
        <dbReference type="ARBA" id="ARBA00022912"/>
    </source>
</evidence>
<protein>
    <recommendedName>
        <fullName evidence="9">RNA/RNP complex-1-interacting phosphatase</fullName>
    </recommendedName>
    <alternativeName>
        <fullName evidence="10">Dual specificity protein phosphatase 11</fullName>
    </alternativeName>
    <alternativeName>
        <fullName evidence="11">Phosphatase that interacts with RNA/RNP complex 1</fullName>
    </alternativeName>
</protein>
<dbReference type="InterPro" id="IPR016130">
    <property type="entry name" value="Tyr_Pase_AS"/>
</dbReference>
<dbReference type="PANTHER" id="PTHR10367">
    <property type="entry name" value="MRNA-CAPPING ENZYME"/>
    <property type="match status" value="1"/>
</dbReference>
<dbReference type="GO" id="GO:0003723">
    <property type="term" value="F:RNA binding"/>
    <property type="evidence" value="ECO:0007669"/>
    <property type="project" value="UniProtKB-KW"/>
</dbReference>
<evidence type="ECO:0000256" key="9">
    <source>
        <dbReference type="ARBA" id="ARBA00068666"/>
    </source>
</evidence>
<gene>
    <name evidence="14" type="ORF">scyTo_0020799</name>
</gene>
<comment type="subunit">
    <text evidence="8">Monomer. May interact with SFRS7 and SFRS9/SRP30C.</text>
</comment>
<evidence type="ECO:0000256" key="2">
    <source>
        <dbReference type="ARBA" id="ARBA00008601"/>
    </source>
</evidence>
<dbReference type="CDD" id="cd17665">
    <property type="entry name" value="DSP_DUSP11"/>
    <property type="match status" value="1"/>
</dbReference>
<reference evidence="14 15" key="1">
    <citation type="journal article" date="2018" name="Nat. Ecol. Evol.">
        <title>Shark genomes provide insights into elasmobranch evolution and the origin of vertebrates.</title>
        <authorList>
            <person name="Hara Y"/>
            <person name="Yamaguchi K"/>
            <person name="Onimaru K"/>
            <person name="Kadota M"/>
            <person name="Koyanagi M"/>
            <person name="Keeley SD"/>
            <person name="Tatsumi K"/>
            <person name="Tanaka K"/>
            <person name="Motone F"/>
            <person name="Kageyama Y"/>
            <person name="Nozu R"/>
            <person name="Adachi N"/>
            <person name="Nishimura O"/>
            <person name="Nakagawa R"/>
            <person name="Tanegashima C"/>
            <person name="Kiyatake I"/>
            <person name="Matsumoto R"/>
            <person name="Murakumo K"/>
            <person name="Nishida K"/>
            <person name="Terakita A"/>
            <person name="Kuratani S"/>
            <person name="Sato K"/>
            <person name="Hyodo S Kuraku.S."/>
        </authorList>
    </citation>
    <scope>NUCLEOTIDE SEQUENCE [LARGE SCALE GENOMIC DNA]</scope>
</reference>
<dbReference type="OrthoDB" id="428974at2759"/>
<dbReference type="SMART" id="SM00195">
    <property type="entry name" value="DSPc"/>
    <property type="match status" value="1"/>
</dbReference>
<dbReference type="GO" id="GO:0004721">
    <property type="term" value="F:phosphoprotein phosphatase activity"/>
    <property type="evidence" value="ECO:0007669"/>
    <property type="project" value="UniProtKB-KW"/>
</dbReference>
<proteinExistence type="inferred from homology"/>
<evidence type="ECO:0000256" key="6">
    <source>
        <dbReference type="ARBA" id="ARBA00023242"/>
    </source>
</evidence>
<dbReference type="Proteomes" id="UP000288216">
    <property type="component" value="Unassembled WGS sequence"/>
</dbReference>
<organism evidence="14 15">
    <name type="scientific">Scyliorhinus torazame</name>
    <name type="common">Cloudy catshark</name>
    <name type="synonym">Catulus torazame</name>
    <dbReference type="NCBI Taxonomy" id="75743"/>
    <lineage>
        <taxon>Eukaryota</taxon>
        <taxon>Metazoa</taxon>
        <taxon>Chordata</taxon>
        <taxon>Craniata</taxon>
        <taxon>Vertebrata</taxon>
        <taxon>Chondrichthyes</taxon>
        <taxon>Elasmobranchii</taxon>
        <taxon>Galeomorphii</taxon>
        <taxon>Galeoidea</taxon>
        <taxon>Carcharhiniformes</taxon>
        <taxon>Scyliorhinidae</taxon>
        <taxon>Scyliorhinus</taxon>
    </lineage>
</organism>
<dbReference type="GO" id="GO:0005634">
    <property type="term" value="C:nucleus"/>
    <property type="evidence" value="ECO:0007669"/>
    <property type="project" value="UniProtKB-SubCell"/>
</dbReference>
<keyword evidence="4" id="KW-0694">RNA-binding</keyword>
<feature type="domain" description="Tyrosine-protein phosphatase" evidence="12">
    <location>
        <begin position="70"/>
        <end position="215"/>
    </location>
</feature>
<evidence type="ECO:0000313" key="14">
    <source>
        <dbReference type="EMBL" id="GCB74819.1"/>
    </source>
</evidence>
<keyword evidence="15" id="KW-1185">Reference proteome</keyword>
<dbReference type="InterPro" id="IPR051029">
    <property type="entry name" value="mRNA_Capping_Enz/RNA_Phosphat"/>
</dbReference>
<dbReference type="STRING" id="75743.A0A401PNY0"/>
<evidence type="ECO:0000259" key="12">
    <source>
        <dbReference type="PROSITE" id="PS50054"/>
    </source>
</evidence>
<sequence length="215" mass="24476">MAGPGRRALGLLSVARSGRRLWSRGACVQDQAEAMSKNKIPDRWQKYSAVGLRLPGTRFIAFKVPLKKMFENQLQPGEFFSPTDLLRQIKEQSEELGKIIDLTFTKRYYDPKELPMDLVYEKIFTAGHEVPSGKNIVTFKKAVQSFLSGNMDNDKLVGVHCTHGVNRTGYLICRYLIDVDGMDPRSAIDLFNKSRGHPIERPNYTQDLLQGQDRR</sequence>
<keyword evidence="6" id="KW-0539">Nucleus</keyword>
<dbReference type="Gene3D" id="3.90.190.10">
    <property type="entry name" value="Protein tyrosine phosphatase superfamily"/>
    <property type="match status" value="1"/>
</dbReference>
<dbReference type="InterPro" id="IPR020422">
    <property type="entry name" value="TYR_PHOSPHATASE_DUAL_dom"/>
</dbReference>
<comment type="caution">
    <text evidence="14">The sequence shown here is derived from an EMBL/GenBank/DDBJ whole genome shotgun (WGS) entry which is preliminary data.</text>
</comment>